<keyword evidence="5 9" id="KW-1133">Transmembrane helix</keyword>
<dbReference type="InterPro" id="IPR040145">
    <property type="entry name" value="ITM2"/>
</dbReference>
<evidence type="ECO:0000256" key="2">
    <source>
        <dbReference type="ARBA" id="ARBA00006794"/>
    </source>
</evidence>
<evidence type="ECO:0000256" key="8">
    <source>
        <dbReference type="ARBA" id="ARBA00023180"/>
    </source>
</evidence>
<reference evidence="12 13" key="1">
    <citation type="journal article" date="2017" name="Nat. Ecol. Evol.">
        <title>Scallop genome provides insights into evolution of bilaterian karyotype and development.</title>
        <authorList>
            <person name="Wang S."/>
            <person name="Zhang J."/>
            <person name="Jiao W."/>
            <person name="Li J."/>
            <person name="Xun X."/>
            <person name="Sun Y."/>
            <person name="Guo X."/>
            <person name="Huan P."/>
            <person name="Dong B."/>
            <person name="Zhang L."/>
            <person name="Hu X."/>
            <person name="Sun X."/>
            <person name="Wang J."/>
            <person name="Zhao C."/>
            <person name="Wang Y."/>
            <person name="Wang D."/>
            <person name="Huang X."/>
            <person name="Wang R."/>
            <person name="Lv J."/>
            <person name="Li Y."/>
            <person name="Zhang Z."/>
            <person name="Liu B."/>
            <person name="Lu W."/>
            <person name="Hui Y."/>
            <person name="Liang J."/>
            <person name="Zhou Z."/>
            <person name="Hou R."/>
            <person name="Li X."/>
            <person name="Liu Y."/>
            <person name="Li H."/>
            <person name="Ning X."/>
            <person name="Lin Y."/>
            <person name="Zhao L."/>
            <person name="Xing Q."/>
            <person name="Dou J."/>
            <person name="Li Y."/>
            <person name="Mao J."/>
            <person name="Guo H."/>
            <person name="Dou H."/>
            <person name="Li T."/>
            <person name="Mu C."/>
            <person name="Jiang W."/>
            <person name="Fu Q."/>
            <person name="Fu X."/>
            <person name="Miao Y."/>
            <person name="Liu J."/>
            <person name="Yu Q."/>
            <person name="Li R."/>
            <person name="Liao H."/>
            <person name="Li X."/>
            <person name="Kong Y."/>
            <person name="Jiang Z."/>
            <person name="Chourrout D."/>
            <person name="Li R."/>
            <person name="Bao Z."/>
        </authorList>
    </citation>
    <scope>NUCLEOTIDE SEQUENCE [LARGE SCALE GENOMIC DNA]</scope>
    <source>
        <strain evidence="12 13">PY_sf001</strain>
    </source>
</reference>
<evidence type="ECO:0000256" key="1">
    <source>
        <dbReference type="ARBA" id="ARBA00004606"/>
    </source>
</evidence>
<evidence type="ECO:0000256" key="9">
    <source>
        <dbReference type="RuleBase" id="RU367061"/>
    </source>
</evidence>
<evidence type="ECO:0000313" key="12">
    <source>
        <dbReference type="EMBL" id="OWF39197.1"/>
    </source>
</evidence>
<comment type="similarity">
    <text evidence="2 9">Belongs to the ITM2 family.</text>
</comment>
<evidence type="ECO:0000256" key="7">
    <source>
        <dbReference type="ARBA" id="ARBA00023157"/>
    </source>
</evidence>
<evidence type="ECO:0000256" key="5">
    <source>
        <dbReference type="ARBA" id="ARBA00022989"/>
    </source>
</evidence>
<keyword evidence="4 9" id="KW-0735">Signal-anchor</keyword>
<dbReference type="GO" id="GO:0070062">
    <property type="term" value="C:extracellular exosome"/>
    <property type="evidence" value="ECO:0007669"/>
    <property type="project" value="TreeGrafter"/>
</dbReference>
<name>A0A210PRR0_MIZYE</name>
<dbReference type="GO" id="GO:0001540">
    <property type="term" value="F:amyloid-beta binding"/>
    <property type="evidence" value="ECO:0007669"/>
    <property type="project" value="TreeGrafter"/>
</dbReference>
<protein>
    <recommendedName>
        <fullName evidence="9">Integral membrane protein 2</fullName>
    </recommendedName>
</protein>
<dbReference type="PROSITE" id="PS50869">
    <property type="entry name" value="BRICHOS"/>
    <property type="match status" value="1"/>
</dbReference>
<keyword evidence="7" id="KW-1015">Disulfide bond</keyword>
<evidence type="ECO:0000256" key="4">
    <source>
        <dbReference type="ARBA" id="ARBA00022968"/>
    </source>
</evidence>
<dbReference type="EMBL" id="NEDP02005537">
    <property type="protein sequence ID" value="OWF39197.1"/>
    <property type="molecule type" value="Genomic_DNA"/>
</dbReference>
<evidence type="ECO:0000256" key="6">
    <source>
        <dbReference type="ARBA" id="ARBA00023136"/>
    </source>
</evidence>
<feature type="compositionally biased region" description="Basic residues" evidence="10">
    <location>
        <begin position="126"/>
        <end position="139"/>
    </location>
</feature>
<dbReference type="Proteomes" id="UP000242188">
    <property type="component" value="Unassembled WGS sequence"/>
</dbReference>
<dbReference type="GO" id="GO:0005886">
    <property type="term" value="C:plasma membrane"/>
    <property type="evidence" value="ECO:0007669"/>
    <property type="project" value="UniProtKB-UniRule"/>
</dbReference>
<dbReference type="AlphaFoldDB" id="A0A210PRR0"/>
<dbReference type="PANTHER" id="PTHR10962:SF1">
    <property type="entry name" value="INTEGRAL MEMBRANE PROTEIN 2"/>
    <property type="match status" value="1"/>
</dbReference>
<organism evidence="12 13">
    <name type="scientific">Mizuhopecten yessoensis</name>
    <name type="common">Japanese scallop</name>
    <name type="synonym">Patinopecten yessoensis</name>
    <dbReference type="NCBI Taxonomy" id="6573"/>
    <lineage>
        <taxon>Eukaryota</taxon>
        <taxon>Metazoa</taxon>
        <taxon>Spiralia</taxon>
        <taxon>Lophotrochozoa</taxon>
        <taxon>Mollusca</taxon>
        <taxon>Bivalvia</taxon>
        <taxon>Autobranchia</taxon>
        <taxon>Pteriomorphia</taxon>
        <taxon>Pectinida</taxon>
        <taxon>Pectinoidea</taxon>
        <taxon>Pectinidae</taxon>
        <taxon>Mizuhopecten</taxon>
    </lineage>
</organism>
<keyword evidence="8" id="KW-0325">Glycoprotein</keyword>
<evidence type="ECO:0000259" key="11">
    <source>
        <dbReference type="PROSITE" id="PS50869"/>
    </source>
</evidence>
<keyword evidence="3 9" id="KW-0812">Transmembrane</keyword>
<dbReference type="Pfam" id="PF04089">
    <property type="entry name" value="BRICHOS"/>
    <property type="match status" value="1"/>
</dbReference>
<dbReference type="STRING" id="6573.A0A210PRR0"/>
<dbReference type="OrthoDB" id="9982095at2759"/>
<keyword evidence="9" id="KW-1003">Cell membrane</keyword>
<gene>
    <name evidence="12" type="ORF">KP79_PYT20342</name>
</gene>
<comment type="caution">
    <text evidence="12">The sequence shown here is derived from an EMBL/GenBank/DDBJ whole genome shotgun (WGS) entry which is preliminary data.</text>
</comment>
<evidence type="ECO:0000256" key="10">
    <source>
        <dbReference type="SAM" id="MobiDB-lite"/>
    </source>
</evidence>
<dbReference type="SMART" id="SM01039">
    <property type="entry name" value="BRICHOS"/>
    <property type="match status" value="1"/>
</dbReference>
<accession>A0A210PRR0</accession>
<evidence type="ECO:0000313" key="13">
    <source>
        <dbReference type="Proteomes" id="UP000242188"/>
    </source>
</evidence>
<proteinExistence type="inferred from homology"/>
<dbReference type="PANTHER" id="PTHR10962">
    <property type="entry name" value="INTEGRAL TRANSMEMBRANE PROTEIN 2"/>
    <property type="match status" value="1"/>
</dbReference>
<feature type="domain" description="BRICHOS" evidence="11">
    <location>
        <begin position="165"/>
        <end position="260"/>
    </location>
</feature>
<keyword evidence="6 9" id="KW-0472">Membrane</keyword>
<dbReference type="GO" id="GO:0005794">
    <property type="term" value="C:Golgi apparatus"/>
    <property type="evidence" value="ECO:0007669"/>
    <property type="project" value="TreeGrafter"/>
</dbReference>
<dbReference type="InterPro" id="IPR007084">
    <property type="entry name" value="BRICHOS_dom"/>
</dbReference>
<feature type="transmembrane region" description="Helical" evidence="9">
    <location>
        <begin position="48"/>
        <end position="72"/>
    </location>
</feature>
<evidence type="ECO:0000256" key="3">
    <source>
        <dbReference type="ARBA" id="ARBA00022692"/>
    </source>
</evidence>
<comment type="subcellular location">
    <subcellularLocation>
        <location evidence="1 9">Membrane</location>
        <topology evidence="1 9">Single-pass type II membrane protein</topology>
    </subcellularLocation>
</comment>
<keyword evidence="13" id="KW-1185">Reference proteome</keyword>
<feature type="region of interest" description="Disordered" evidence="10">
    <location>
        <begin position="110"/>
        <end position="141"/>
    </location>
</feature>
<sequence>MTIYKVIPQDKKEEKKLAEKDVLTVPLTDAENVEPVQVNVRQQRSKTWLNLFLILIALLVLATGATAGYYLYKNHMSPNKLKHAKGRCSFIMRKTEDDPTSQMLQDTNSLQRIDDGGLTGPDQNPSRKHHHRKHRKHHGPFSTVKMEEEIEVTDNIFERISMPQIDDILKSLILHDFERNKSAIVDYHDRVCYVMNLNRNEVSPPKNLIDLLNKINSGYYLPRAHVLRRKYRVMSPPLQNIAYLGPYIVNECSNYKTFQLMRLAGDDEMMGKWIVKRSAGEVLQEKVYGYYDDMNQALFKYNIYQPTVESF</sequence>
<dbReference type="GO" id="GO:0042985">
    <property type="term" value="P:negative regulation of amyloid precursor protein biosynthetic process"/>
    <property type="evidence" value="ECO:0007669"/>
    <property type="project" value="TreeGrafter"/>
</dbReference>